<sequence length="1066" mass="112769">MESHSDGRPTHHPLAAGSRHIELRPQDLDLLLTQASDPTLHRNVNGFENNLTPGREFWGAAGQLFLRLTPAQFEQMDTQASPNAVRVTSIDGTSLLPNPRLVSDLIGQQTLDANGNTISLPNSFGGNLLLMSFGQFFDHGLDFYARGGGPDLVPIGDANDQLSAAQVRLDALREAEGLPPARIDATDALLAQLGDSPPPEFEFLTGSRAGRFEPENGTVERDADGTPVMNNSTGTAHLNKTAPFVDQSQTYGSEPKMADLLRESARTAAGDLIPDGHGGWVKTHRLLDGAEELGPDGVTRGSLPSYADVLVNNGLARDAIDQLLTDVAAKKITNIDAWSRLTTLPGFVDFRNIGDAEQTIMLGDKNDALASPFGPDGRTPNPTFDLKNLLSYHIAGDHRADENVAITAVHTVWHREHNFEAEQIWALHPDWTAEQIFQAAKIVTTAEYQRTVFTEFADGMSGGIPGPSHGFGGYNPNVNPGISEEFAGAMYRVGHSMINETIPFTDVDGQTQDVPLFSAFLNPAMFDGRDPLTGGVGGAAAIIAGEVQAAHQRIDEQIVEVIRSKLLGLPLDLYAANIERGRDVGVPTLDAFRRYVSENGSLIDQAHQASNYAATQPETVPSLKPYDTWAAFGANLRGTPEEQAELLTLFKAAYGEEDIHVQDVDLFVGGLAEKPVGASQMGSTFTWIFQEQLDRLQEGDRFYYFNQLKDAPLLLADIGSQHFSDIIMRNTGLDHLHFAAFKVAETIELGPEDRTYEQDGPPTTAGAALVLVGNAHDNTIVVTAGDHTLYGEDGDDTLEGGVGLDALHGGNGNDVLRAGAGPLGVFAYGEDGDDALRGNGGDDNLIGGAGDDVIEGRAGKDFLSGGPGDDRLVPGADPSMIDGGDGDDTIVFSDASEGVTIDLGIVLQPIAGLGGYAQGDLISGVENIIGSDSADNLTGDRADNRLYGGDGDDRLDGGAGNDVVTGGDGVDILRGGSGNDKLSGGSDADTFVFDPADEGRDTIIDFNPGADRLDVRGLGLFDAADVLAITSDDGCGDAVISLKGLSITLEGVSEAQLQAACSTFVV</sequence>
<evidence type="ECO:0000256" key="8">
    <source>
        <dbReference type="ARBA" id="ARBA00023180"/>
    </source>
</evidence>
<dbReference type="AlphaFoldDB" id="A0A2U8WBQ4"/>
<dbReference type="GO" id="GO:0006979">
    <property type="term" value="P:response to oxidative stress"/>
    <property type="evidence" value="ECO:0007669"/>
    <property type="project" value="InterPro"/>
</dbReference>
<dbReference type="SUPFAM" id="SSF48113">
    <property type="entry name" value="Heme-dependent peroxidases"/>
    <property type="match status" value="1"/>
</dbReference>
<dbReference type="GO" id="GO:0090729">
    <property type="term" value="F:toxin activity"/>
    <property type="evidence" value="ECO:0007669"/>
    <property type="project" value="UniProtKB-KW"/>
</dbReference>
<dbReference type="PRINTS" id="PR01488">
    <property type="entry name" value="RTXTOXINA"/>
</dbReference>
<keyword evidence="4" id="KW-0800">Toxin</keyword>
<dbReference type="PRINTS" id="PR00313">
    <property type="entry name" value="CABNDNGRPT"/>
</dbReference>
<dbReference type="GO" id="GO:0005576">
    <property type="term" value="C:extracellular region"/>
    <property type="evidence" value="ECO:0007669"/>
    <property type="project" value="UniProtKB-SubCell"/>
</dbReference>
<dbReference type="GO" id="GO:0004601">
    <property type="term" value="F:peroxidase activity"/>
    <property type="evidence" value="ECO:0007669"/>
    <property type="project" value="InterPro"/>
</dbReference>
<evidence type="ECO:0000256" key="2">
    <source>
        <dbReference type="ARBA" id="ARBA00004613"/>
    </source>
</evidence>
<keyword evidence="6" id="KW-0843">Virulence</keyword>
<dbReference type="EMBL" id="CP029550">
    <property type="protein sequence ID" value="AWN43058.1"/>
    <property type="molecule type" value="Genomic_DNA"/>
</dbReference>
<evidence type="ECO:0000256" key="9">
    <source>
        <dbReference type="SAM" id="MobiDB-lite"/>
    </source>
</evidence>
<dbReference type="InterPro" id="IPR019791">
    <property type="entry name" value="Haem_peroxidase_animal"/>
</dbReference>
<evidence type="ECO:0000256" key="6">
    <source>
        <dbReference type="ARBA" id="ARBA00023026"/>
    </source>
</evidence>
<dbReference type="GO" id="GO:0005509">
    <property type="term" value="F:calcium ion binding"/>
    <property type="evidence" value="ECO:0007669"/>
    <property type="project" value="InterPro"/>
</dbReference>
<gene>
    <name evidence="10" type="ORF">DK389_24410</name>
</gene>
<feature type="region of interest" description="Disordered" evidence="9">
    <location>
        <begin position="1"/>
        <end position="20"/>
    </location>
</feature>
<dbReference type="Proteomes" id="UP000245926">
    <property type="component" value="Chromosome"/>
</dbReference>
<dbReference type="GO" id="GO:0020037">
    <property type="term" value="F:heme binding"/>
    <property type="evidence" value="ECO:0007669"/>
    <property type="project" value="InterPro"/>
</dbReference>
<keyword evidence="5" id="KW-0677">Repeat</keyword>
<evidence type="ECO:0008006" key="12">
    <source>
        <dbReference type="Google" id="ProtNLM"/>
    </source>
</evidence>
<dbReference type="PANTHER" id="PTHR11475:SF4">
    <property type="entry name" value="CHORION PEROXIDASE"/>
    <property type="match status" value="1"/>
</dbReference>
<dbReference type="InterPro" id="IPR011049">
    <property type="entry name" value="Serralysin-like_metalloprot_C"/>
</dbReference>
<dbReference type="PROSITE" id="PS50292">
    <property type="entry name" value="PEROXIDASE_3"/>
    <property type="match status" value="1"/>
</dbReference>
<dbReference type="InterPro" id="IPR037120">
    <property type="entry name" value="Haem_peroxidase_sf_animal"/>
</dbReference>
<dbReference type="PANTHER" id="PTHR11475">
    <property type="entry name" value="OXIDASE/PEROXIDASE"/>
    <property type="match status" value="1"/>
</dbReference>
<evidence type="ECO:0000256" key="5">
    <source>
        <dbReference type="ARBA" id="ARBA00022737"/>
    </source>
</evidence>
<accession>A0A2U8WBQ4</accession>
<evidence type="ECO:0000256" key="1">
    <source>
        <dbReference type="ARBA" id="ARBA00004370"/>
    </source>
</evidence>
<proteinExistence type="predicted"/>
<name>A0A2U8WBQ4_9HYPH</name>
<reference evidence="11" key="1">
    <citation type="submission" date="2018-05" db="EMBL/GenBank/DDBJ databases">
        <title>Complete Genome Sequence of Methylobacterium sp. 17SD2-17.</title>
        <authorList>
            <person name="Srinivasan S."/>
        </authorList>
    </citation>
    <scope>NUCLEOTIDE SEQUENCE [LARGE SCALE GENOMIC DNA]</scope>
    <source>
        <strain evidence="11">17SD2-17</strain>
    </source>
</reference>
<evidence type="ECO:0000256" key="7">
    <source>
        <dbReference type="ARBA" id="ARBA00023136"/>
    </source>
</evidence>
<dbReference type="InterPro" id="IPR001343">
    <property type="entry name" value="Hemolysn_Ca-bd"/>
</dbReference>
<comment type="subcellular location">
    <subcellularLocation>
        <location evidence="1">Membrane</location>
    </subcellularLocation>
    <subcellularLocation>
        <location evidence="2">Secreted</location>
    </subcellularLocation>
</comment>
<protein>
    <recommendedName>
        <fullName evidence="12">Heme peroxidase</fullName>
    </recommendedName>
</protein>
<dbReference type="Pfam" id="PF03098">
    <property type="entry name" value="An_peroxidase"/>
    <property type="match status" value="2"/>
</dbReference>
<dbReference type="InterPro" id="IPR003995">
    <property type="entry name" value="RTX_toxin_determinant-A"/>
</dbReference>
<dbReference type="RefSeq" id="WP_109893490.1">
    <property type="nucleotide sequence ID" value="NZ_CP029550.1"/>
</dbReference>
<keyword evidence="11" id="KW-1185">Reference proteome</keyword>
<keyword evidence="7" id="KW-0472">Membrane</keyword>
<dbReference type="Gene3D" id="2.150.10.10">
    <property type="entry name" value="Serralysin-like metalloprotease, C-terminal"/>
    <property type="match status" value="3"/>
</dbReference>
<dbReference type="InterPro" id="IPR010255">
    <property type="entry name" value="Haem_peroxidase_sf"/>
</dbReference>
<organism evidence="10 11">
    <name type="scientific">Methylobacterium durans</name>
    <dbReference type="NCBI Taxonomy" id="2202825"/>
    <lineage>
        <taxon>Bacteria</taxon>
        <taxon>Pseudomonadati</taxon>
        <taxon>Pseudomonadota</taxon>
        <taxon>Alphaproteobacteria</taxon>
        <taxon>Hyphomicrobiales</taxon>
        <taxon>Methylobacteriaceae</taxon>
        <taxon>Methylobacterium</taxon>
    </lineage>
</organism>
<dbReference type="OrthoDB" id="7966242at2"/>
<dbReference type="GO" id="GO:0016020">
    <property type="term" value="C:membrane"/>
    <property type="evidence" value="ECO:0007669"/>
    <property type="project" value="UniProtKB-SubCell"/>
</dbReference>
<evidence type="ECO:0000256" key="4">
    <source>
        <dbReference type="ARBA" id="ARBA00022656"/>
    </source>
</evidence>
<dbReference type="Gene3D" id="1.10.640.10">
    <property type="entry name" value="Haem peroxidase domain superfamily, animal type"/>
    <property type="match status" value="1"/>
</dbReference>
<evidence type="ECO:0000313" key="11">
    <source>
        <dbReference type="Proteomes" id="UP000245926"/>
    </source>
</evidence>
<evidence type="ECO:0000313" key="10">
    <source>
        <dbReference type="EMBL" id="AWN43058.1"/>
    </source>
</evidence>
<dbReference type="KEGG" id="mets:DK389_24410"/>
<keyword evidence="3" id="KW-0964">Secreted</keyword>
<keyword evidence="8" id="KW-0325">Glycoprotein</keyword>
<dbReference type="SUPFAM" id="SSF51120">
    <property type="entry name" value="beta-Roll"/>
    <property type="match status" value="2"/>
</dbReference>
<dbReference type="InterPro" id="IPR018511">
    <property type="entry name" value="Hemolysin-typ_Ca-bd_CS"/>
</dbReference>
<dbReference type="Pfam" id="PF00353">
    <property type="entry name" value="HemolysinCabind"/>
    <property type="match status" value="5"/>
</dbReference>
<evidence type="ECO:0000256" key="3">
    <source>
        <dbReference type="ARBA" id="ARBA00022525"/>
    </source>
</evidence>
<dbReference type="PROSITE" id="PS00330">
    <property type="entry name" value="HEMOLYSIN_CALCIUM"/>
    <property type="match status" value="4"/>
</dbReference>